<evidence type="ECO:0000313" key="2">
    <source>
        <dbReference type="Proteomes" id="UP001234297"/>
    </source>
</evidence>
<proteinExistence type="predicted"/>
<gene>
    <name evidence="1" type="ORF">MRB53_032692</name>
</gene>
<name>A0ACC2KSM2_PERAE</name>
<sequence length="144" mass="16433">MEELVNDAFGRIGENVDALMDDLIRNRDIHEGSQEFQGEDEGEERRYKSLFDDARQSLYPSCPRVLTKVSATIELYSLKAQKASITEAMVLSPLNDFSFCLLKGHLDNSVHERFAWNLVSSDSLVCCNLDIPKWMIFAWKLNLG</sequence>
<organism evidence="1 2">
    <name type="scientific">Persea americana</name>
    <name type="common">Avocado</name>
    <dbReference type="NCBI Taxonomy" id="3435"/>
    <lineage>
        <taxon>Eukaryota</taxon>
        <taxon>Viridiplantae</taxon>
        <taxon>Streptophyta</taxon>
        <taxon>Embryophyta</taxon>
        <taxon>Tracheophyta</taxon>
        <taxon>Spermatophyta</taxon>
        <taxon>Magnoliopsida</taxon>
        <taxon>Magnoliidae</taxon>
        <taxon>Laurales</taxon>
        <taxon>Lauraceae</taxon>
        <taxon>Persea</taxon>
    </lineage>
</organism>
<accession>A0ACC2KSM2</accession>
<comment type="caution">
    <text evidence="1">The sequence shown here is derived from an EMBL/GenBank/DDBJ whole genome shotgun (WGS) entry which is preliminary data.</text>
</comment>
<protein>
    <submittedName>
        <fullName evidence="1">Uncharacterized protein</fullName>
    </submittedName>
</protein>
<reference evidence="1 2" key="1">
    <citation type="journal article" date="2022" name="Hortic Res">
        <title>A haplotype resolved chromosomal level avocado genome allows analysis of novel avocado genes.</title>
        <authorList>
            <person name="Nath O."/>
            <person name="Fletcher S.J."/>
            <person name="Hayward A."/>
            <person name="Shaw L.M."/>
            <person name="Masouleh A.K."/>
            <person name="Furtado A."/>
            <person name="Henry R.J."/>
            <person name="Mitter N."/>
        </authorList>
    </citation>
    <scope>NUCLEOTIDE SEQUENCE [LARGE SCALE GENOMIC DNA]</scope>
    <source>
        <strain evidence="2">cv. Hass</strain>
    </source>
</reference>
<dbReference type="EMBL" id="CM056819">
    <property type="protein sequence ID" value="KAJ8624162.1"/>
    <property type="molecule type" value="Genomic_DNA"/>
</dbReference>
<dbReference type="Proteomes" id="UP001234297">
    <property type="component" value="Chromosome 11"/>
</dbReference>
<evidence type="ECO:0000313" key="1">
    <source>
        <dbReference type="EMBL" id="KAJ8624162.1"/>
    </source>
</evidence>
<keyword evidence="2" id="KW-1185">Reference proteome</keyword>